<dbReference type="EMBL" id="BMCT01000006">
    <property type="protein sequence ID" value="GGF75307.1"/>
    <property type="molecule type" value="Genomic_DNA"/>
</dbReference>
<feature type="transmembrane region" description="Helical" evidence="1">
    <location>
        <begin position="85"/>
        <end position="102"/>
    </location>
</feature>
<sequence>MSKEVFSHRYTGDDRLNRIFADRFRLPVWLQRLHAAQTGLPDPRTTARRTTPLRVLARDLTLLAGFSALAGGMASLAGITTFGGLAAAGVSGLATLGVVGRLRRLVVGHTHEASHWMISKFYRQHGVEKDRARQLNEAILDLGSALTLTRNGQDYRAKHRKHHEEPIVGTLMDPDGMDLHAWGLWAGRKITSLPRALLVTALDPVWHLGMIASRLRSNFAAGSWQRRALALPALAFVTGSAFILPLQVWLMAIGLPWTVGYNIAALLQVVTEHPYAQKEGGKDHASHAARNWMRVPVELMPDPALKGLARLKAWTRWLVRMALIHVPTRLAVLDGPMIAHGWHHMAWPTGHAFSDWWETARRELEARHAGDLPPEAATRVLFGLPEAIGLQEIEFRKDPDRR</sequence>
<evidence type="ECO:0000256" key="1">
    <source>
        <dbReference type="SAM" id="Phobius"/>
    </source>
</evidence>
<gene>
    <name evidence="2" type="ORF">GCM10007301_38990</name>
</gene>
<name>A0A917C710_9HYPH</name>
<reference evidence="2" key="1">
    <citation type="journal article" date="2014" name="Int. J. Syst. Evol. Microbiol.">
        <title>Complete genome sequence of Corynebacterium casei LMG S-19264T (=DSM 44701T), isolated from a smear-ripened cheese.</title>
        <authorList>
            <consortium name="US DOE Joint Genome Institute (JGI-PGF)"/>
            <person name="Walter F."/>
            <person name="Albersmeier A."/>
            <person name="Kalinowski J."/>
            <person name="Ruckert C."/>
        </authorList>
    </citation>
    <scope>NUCLEOTIDE SEQUENCE</scope>
    <source>
        <strain evidence="2">CCM 7897</strain>
    </source>
</reference>
<reference evidence="2" key="2">
    <citation type="submission" date="2020-09" db="EMBL/GenBank/DDBJ databases">
        <authorList>
            <person name="Sun Q."/>
            <person name="Sedlacek I."/>
        </authorList>
    </citation>
    <scope>NUCLEOTIDE SEQUENCE</scope>
    <source>
        <strain evidence="2">CCM 7897</strain>
    </source>
</reference>
<evidence type="ECO:0008006" key="4">
    <source>
        <dbReference type="Google" id="ProtNLM"/>
    </source>
</evidence>
<accession>A0A917C710</accession>
<keyword evidence="1" id="KW-0812">Transmembrane</keyword>
<keyword evidence="1" id="KW-1133">Transmembrane helix</keyword>
<keyword evidence="1" id="KW-0472">Membrane</keyword>
<evidence type="ECO:0000313" key="2">
    <source>
        <dbReference type="EMBL" id="GGF75307.1"/>
    </source>
</evidence>
<evidence type="ECO:0000313" key="3">
    <source>
        <dbReference type="Proteomes" id="UP000606044"/>
    </source>
</evidence>
<organism evidence="2 3">
    <name type="scientific">Azorhizobium oxalatiphilum</name>
    <dbReference type="NCBI Taxonomy" id="980631"/>
    <lineage>
        <taxon>Bacteria</taxon>
        <taxon>Pseudomonadati</taxon>
        <taxon>Pseudomonadota</taxon>
        <taxon>Alphaproteobacteria</taxon>
        <taxon>Hyphomicrobiales</taxon>
        <taxon>Xanthobacteraceae</taxon>
        <taxon>Azorhizobium</taxon>
    </lineage>
</organism>
<dbReference type="AlphaFoldDB" id="A0A917C710"/>
<proteinExistence type="predicted"/>
<dbReference type="RefSeq" id="WP_188581682.1">
    <property type="nucleotide sequence ID" value="NZ_BMCT01000006.1"/>
</dbReference>
<dbReference type="Proteomes" id="UP000606044">
    <property type="component" value="Unassembled WGS sequence"/>
</dbReference>
<keyword evidence="3" id="KW-1185">Reference proteome</keyword>
<feature type="transmembrane region" description="Helical" evidence="1">
    <location>
        <begin position="60"/>
        <end position="79"/>
    </location>
</feature>
<feature type="transmembrane region" description="Helical" evidence="1">
    <location>
        <begin position="233"/>
        <end position="257"/>
    </location>
</feature>
<protein>
    <recommendedName>
        <fullName evidence="4">Fatty acid desaturase</fullName>
    </recommendedName>
</protein>
<comment type="caution">
    <text evidence="2">The sequence shown here is derived from an EMBL/GenBank/DDBJ whole genome shotgun (WGS) entry which is preliminary data.</text>
</comment>